<accession>A0ACB9JVY2</accession>
<keyword evidence="2" id="KW-1185">Reference proteome</keyword>
<proteinExistence type="predicted"/>
<dbReference type="EMBL" id="CM042019">
    <property type="protein sequence ID" value="KAI3824204.1"/>
    <property type="molecule type" value="Genomic_DNA"/>
</dbReference>
<name>A0ACB9JVY2_9ASTR</name>
<dbReference type="Proteomes" id="UP001056120">
    <property type="component" value="Linkage Group LG02"/>
</dbReference>
<reference evidence="2" key="1">
    <citation type="journal article" date="2022" name="Mol. Ecol. Resour.">
        <title>The genomes of chicory, endive, great burdock and yacon provide insights into Asteraceae palaeo-polyploidization history and plant inulin production.</title>
        <authorList>
            <person name="Fan W."/>
            <person name="Wang S."/>
            <person name="Wang H."/>
            <person name="Wang A."/>
            <person name="Jiang F."/>
            <person name="Liu H."/>
            <person name="Zhao H."/>
            <person name="Xu D."/>
            <person name="Zhang Y."/>
        </authorList>
    </citation>
    <scope>NUCLEOTIDE SEQUENCE [LARGE SCALE GENOMIC DNA]</scope>
    <source>
        <strain evidence="2">cv. Yunnan</strain>
    </source>
</reference>
<organism evidence="1 2">
    <name type="scientific">Smallanthus sonchifolius</name>
    <dbReference type="NCBI Taxonomy" id="185202"/>
    <lineage>
        <taxon>Eukaryota</taxon>
        <taxon>Viridiplantae</taxon>
        <taxon>Streptophyta</taxon>
        <taxon>Embryophyta</taxon>
        <taxon>Tracheophyta</taxon>
        <taxon>Spermatophyta</taxon>
        <taxon>Magnoliopsida</taxon>
        <taxon>eudicotyledons</taxon>
        <taxon>Gunneridae</taxon>
        <taxon>Pentapetalae</taxon>
        <taxon>asterids</taxon>
        <taxon>campanulids</taxon>
        <taxon>Asterales</taxon>
        <taxon>Asteraceae</taxon>
        <taxon>Asteroideae</taxon>
        <taxon>Heliantheae alliance</taxon>
        <taxon>Millerieae</taxon>
        <taxon>Smallanthus</taxon>
    </lineage>
</organism>
<gene>
    <name evidence="1" type="ORF">L1987_05654</name>
</gene>
<comment type="caution">
    <text evidence="1">The sequence shown here is derived from an EMBL/GenBank/DDBJ whole genome shotgun (WGS) entry which is preliminary data.</text>
</comment>
<sequence length="294" mass="32048">MQPTSKDDQGGWTWTFNRSKKGTGNERKTRNAIVIGSKKETWNEVRFKRTIREVSSTRQKLIPRKVPSVDLKPKEMKVGAGSFADIVKGSNPKRSIVVCDLPPPMVISIDNSDLLKLDEFGSAILVKVRDINLMENLNFILHREGFPTVNLRYVGGLWWGDSSSDDSDEDKISVADSFENMEVNPVEDVAKSDPFDLEGVIKGVGREESKASSSPSRPPGYAALKENGCPFTEADKGPCVQHSTGHEEVVVKEPSKGLNTEGGDISQVGESIQSVSSGCSKKEGLVLEGVRVGA</sequence>
<reference evidence="1 2" key="2">
    <citation type="journal article" date="2022" name="Mol. Ecol. Resour.">
        <title>The genomes of chicory, endive, great burdock and yacon provide insights into Asteraceae paleo-polyploidization history and plant inulin production.</title>
        <authorList>
            <person name="Fan W."/>
            <person name="Wang S."/>
            <person name="Wang H."/>
            <person name="Wang A."/>
            <person name="Jiang F."/>
            <person name="Liu H."/>
            <person name="Zhao H."/>
            <person name="Xu D."/>
            <person name="Zhang Y."/>
        </authorList>
    </citation>
    <scope>NUCLEOTIDE SEQUENCE [LARGE SCALE GENOMIC DNA]</scope>
    <source>
        <strain evidence="2">cv. Yunnan</strain>
        <tissue evidence="1">Leaves</tissue>
    </source>
</reference>
<evidence type="ECO:0000313" key="1">
    <source>
        <dbReference type="EMBL" id="KAI3824204.1"/>
    </source>
</evidence>
<evidence type="ECO:0000313" key="2">
    <source>
        <dbReference type="Proteomes" id="UP001056120"/>
    </source>
</evidence>
<protein>
    <submittedName>
        <fullName evidence="1">Uncharacterized protein</fullName>
    </submittedName>
</protein>